<feature type="transmembrane region" description="Helical" evidence="9">
    <location>
        <begin position="430"/>
        <end position="453"/>
    </location>
</feature>
<reference evidence="10 11" key="1">
    <citation type="submission" date="2016-10" db="EMBL/GenBank/DDBJ databases">
        <title>Genome sequence of Streptomyces gilvigriseus MUSC 26.</title>
        <authorList>
            <person name="Lee L.-H."/>
            <person name="Ser H.-L."/>
        </authorList>
    </citation>
    <scope>NUCLEOTIDE SEQUENCE [LARGE SCALE GENOMIC DNA]</scope>
    <source>
        <strain evidence="10 11">MUSC 26</strain>
    </source>
</reference>
<evidence type="ECO:0000256" key="1">
    <source>
        <dbReference type="ARBA" id="ARBA00004651"/>
    </source>
</evidence>
<feature type="region of interest" description="Disordered" evidence="8">
    <location>
        <begin position="1"/>
        <end position="30"/>
    </location>
</feature>
<feature type="compositionally biased region" description="Polar residues" evidence="8">
    <location>
        <begin position="1"/>
        <end position="19"/>
    </location>
</feature>
<evidence type="ECO:0000256" key="4">
    <source>
        <dbReference type="ARBA" id="ARBA00022475"/>
    </source>
</evidence>
<keyword evidence="6 9" id="KW-1133">Transmembrane helix</keyword>
<dbReference type="NCBIfam" id="TIGR03173">
    <property type="entry name" value="pbuX"/>
    <property type="match status" value="1"/>
</dbReference>
<sequence>MENNTATETPGQGTVNPPASDSHRQPPAVHPVDEVLPVGRTVLAGIQHVAAMYAGVVAPPIIIAAALRFDLAQSAFLVGACLFTAGLATLLQTLGPWKFGARLPFVNGVSFATVTPMTAILAGHGGRGGLPVIYGATIVSGLVCVVAAPWFCRFVKYFPPIVSGSVITLIGVSLLPVAVGWVRSTAADTDRVPGKNLALAGFTLAVILALRRLTRGFLQQVAILVGLLVGTLAAIPMGMAHFSGLAHEAVFGFPTPFHFGAPRFDAAAIVSMLVVMLVCMTESTADMIALGEVVDRPSDETVIARGLRADGLGSALSAVFNGFMCSAFAQNIGLVALTRMRSRFIVAFGGVVLVALGVMPILSGAVALIPQPVLGGAGLVLFGTVAVAGVKMLGTADLGKDSNLLIAATALGLGIIPVVGGNIYAGLPSWLTTILGSGISTGCVAAVVLNLLFHHIAPRRHPEP</sequence>
<dbReference type="PROSITE" id="PS01116">
    <property type="entry name" value="XANTH_URACIL_PERMASE"/>
    <property type="match status" value="1"/>
</dbReference>
<comment type="caution">
    <text evidence="10">The sequence shown here is derived from an EMBL/GenBank/DDBJ whole genome shotgun (WGS) entry which is preliminary data.</text>
</comment>
<dbReference type="Pfam" id="PF00860">
    <property type="entry name" value="Xan_ur_permease"/>
    <property type="match status" value="1"/>
</dbReference>
<evidence type="ECO:0000256" key="8">
    <source>
        <dbReference type="SAM" id="MobiDB-lite"/>
    </source>
</evidence>
<keyword evidence="11" id="KW-1185">Reference proteome</keyword>
<dbReference type="RefSeq" id="WP_071656201.1">
    <property type="nucleotide sequence ID" value="NZ_MLCF01000043.1"/>
</dbReference>
<dbReference type="AlphaFoldDB" id="A0A1J7C850"/>
<dbReference type="PANTHER" id="PTHR42810">
    <property type="entry name" value="PURINE PERMEASE C1399.01C-RELATED"/>
    <property type="match status" value="1"/>
</dbReference>
<evidence type="ECO:0000256" key="6">
    <source>
        <dbReference type="ARBA" id="ARBA00022989"/>
    </source>
</evidence>
<feature type="transmembrane region" description="Helical" evidence="9">
    <location>
        <begin position="194"/>
        <end position="210"/>
    </location>
</feature>
<feature type="transmembrane region" description="Helical" evidence="9">
    <location>
        <begin position="50"/>
        <end position="69"/>
    </location>
</feature>
<dbReference type="EMBL" id="MLCF01000043">
    <property type="protein sequence ID" value="OIV37700.1"/>
    <property type="molecule type" value="Genomic_DNA"/>
</dbReference>
<feature type="transmembrane region" description="Helical" evidence="9">
    <location>
        <begin position="132"/>
        <end position="152"/>
    </location>
</feature>
<gene>
    <name evidence="10" type="ORF">BIV57_08950</name>
</gene>
<dbReference type="Proteomes" id="UP000243342">
    <property type="component" value="Unassembled WGS sequence"/>
</dbReference>
<feature type="transmembrane region" description="Helical" evidence="9">
    <location>
        <begin position="75"/>
        <end position="93"/>
    </location>
</feature>
<comment type="similarity">
    <text evidence="2">Belongs to the nucleobase:cation symporter-2 (NCS2) (TC 2.A.40) family.</text>
</comment>
<accession>A0A1J7C850</accession>
<feature type="transmembrane region" description="Helical" evidence="9">
    <location>
        <begin position="222"/>
        <end position="242"/>
    </location>
</feature>
<evidence type="ECO:0000313" key="10">
    <source>
        <dbReference type="EMBL" id="OIV37700.1"/>
    </source>
</evidence>
<dbReference type="InterPro" id="IPR006043">
    <property type="entry name" value="NCS2"/>
</dbReference>
<organism evidence="10 11">
    <name type="scientific">Mangrovactinospora gilvigrisea</name>
    <dbReference type="NCBI Taxonomy" id="1428644"/>
    <lineage>
        <taxon>Bacteria</taxon>
        <taxon>Bacillati</taxon>
        <taxon>Actinomycetota</taxon>
        <taxon>Actinomycetes</taxon>
        <taxon>Kitasatosporales</taxon>
        <taxon>Streptomycetaceae</taxon>
        <taxon>Mangrovactinospora</taxon>
    </lineage>
</organism>
<keyword evidence="3" id="KW-0813">Transport</keyword>
<evidence type="ECO:0000256" key="5">
    <source>
        <dbReference type="ARBA" id="ARBA00022692"/>
    </source>
</evidence>
<dbReference type="STRING" id="1428644.BIV57_08950"/>
<feature type="transmembrane region" description="Helical" evidence="9">
    <location>
        <begin position="373"/>
        <end position="393"/>
    </location>
</feature>
<comment type="subcellular location">
    <subcellularLocation>
        <location evidence="1">Cell membrane</location>
        <topology evidence="1">Multi-pass membrane protein</topology>
    </subcellularLocation>
</comment>
<feature type="transmembrane region" description="Helical" evidence="9">
    <location>
        <begin position="405"/>
        <end position="424"/>
    </location>
</feature>
<feature type="transmembrane region" description="Helical" evidence="9">
    <location>
        <begin position="344"/>
        <end position="367"/>
    </location>
</feature>
<evidence type="ECO:0000256" key="3">
    <source>
        <dbReference type="ARBA" id="ARBA00022448"/>
    </source>
</evidence>
<feature type="transmembrane region" description="Helical" evidence="9">
    <location>
        <begin position="161"/>
        <end position="182"/>
    </location>
</feature>
<evidence type="ECO:0000313" key="11">
    <source>
        <dbReference type="Proteomes" id="UP000243342"/>
    </source>
</evidence>
<dbReference type="InterPro" id="IPR006042">
    <property type="entry name" value="Xan_ur_permease"/>
</dbReference>
<dbReference type="GO" id="GO:0005886">
    <property type="term" value="C:plasma membrane"/>
    <property type="evidence" value="ECO:0007669"/>
    <property type="project" value="UniProtKB-SubCell"/>
</dbReference>
<dbReference type="NCBIfam" id="NF037981">
    <property type="entry name" value="NCS2_1"/>
    <property type="match status" value="1"/>
</dbReference>
<keyword evidence="4" id="KW-1003">Cell membrane</keyword>
<evidence type="ECO:0000256" key="7">
    <source>
        <dbReference type="ARBA" id="ARBA00023136"/>
    </source>
</evidence>
<dbReference type="InterPro" id="IPR017588">
    <property type="entry name" value="UacT-like"/>
</dbReference>
<keyword evidence="5 9" id="KW-0812">Transmembrane</keyword>
<protein>
    <submittedName>
        <fullName evidence="10">Uracil permease</fullName>
    </submittedName>
</protein>
<evidence type="ECO:0000256" key="9">
    <source>
        <dbReference type="SAM" id="Phobius"/>
    </source>
</evidence>
<evidence type="ECO:0000256" key="2">
    <source>
        <dbReference type="ARBA" id="ARBA00008821"/>
    </source>
</evidence>
<proteinExistence type="inferred from homology"/>
<dbReference type="GO" id="GO:0042907">
    <property type="term" value="F:xanthine transmembrane transporter activity"/>
    <property type="evidence" value="ECO:0007669"/>
    <property type="project" value="TreeGrafter"/>
</dbReference>
<name>A0A1J7C850_9ACTN</name>
<dbReference type="NCBIfam" id="TIGR00801">
    <property type="entry name" value="ncs2"/>
    <property type="match status" value="1"/>
</dbReference>
<dbReference type="PANTHER" id="PTHR42810:SF4">
    <property type="entry name" value="URIC ACID TRANSPORTER UACT"/>
    <property type="match status" value="1"/>
</dbReference>
<dbReference type="OrthoDB" id="9805749at2"/>
<keyword evidence="7 9" id="KW-0472">Membrane</keyword>